<gene>
    <name evidence="3" type="ORF">FA09DRAFT_346766</name>
</gene>
<evidence type="ECO:0000313" key="4">
    <source>
        <dbReference type="Proteomes" id="UP000245946"/>
    </source>
</evidence>
<proteinExistence type="predicted"/>
<evidence type="ECO:0000313" key="3">
    <source>
        <dbReference type="EMBL" id="PWN96148.1"/>
    </source>
</evidence>
<dbReference type="Proteomes" id="UP000245946">
    <property type="component" value="Unassembled WGS sequence"/>
</dbReference>
<keyword evidence="4" id="KW-1185">Reference proteome</keyword>
<dbReference type="AlphaFoldDB" id="A0A316Z5A5"/>
<feature type="compositionally biased region" description="Low complexity" evidence="1">
    <location>
        <begin position="11"/>
        <end position="51"/>
    </location>
</feature>
<feature type="domain" description="F-box" evidence="2">
    <location>
        <begin position="56"/>
        <end position="104"/>
    </location>
</feature>
<evidence type="ECO:0000259" key="2">
    <source>
        <dbReference type="PROSITE" id="PS50181"/>
    </source>
</evidence>
<dbReference type="Pfam" id="PF00646">
    <property type="entry name" value="F-box"/>
    <property type="match status" value="1"/>
</dbReference>
<dbReference type="EMBL" id="KZ819300">
    <property type="protein sequence ID" value="PWN96148.1"/>
    <property type="molecule type" value="Genomic_DNA"/>
</dbReference>
<dbReference type="InterPro" id="IPR001810">
    <property type="entry name" value="F-box_dom"/>
</dbReference>
<protein>
    <recommendedName>
        <fullName evidence="2">F-box domain-containing protein</fullName>
    </recommendedName>
</protein>
<dbReference type="RefSeq" id="XP_025596427.1">
    <property type="nucleotide sequence ID" value="XM_025744773.1"/>
</dbReference>
<organism evidence="3 4">
    <name type="scientific">Tilletiopsis washingtonensis</name>
    <dbReference type="NCBI Taxonomy" id="58919"/>
    <lineage>
        <taxon>Eukaryota</taxon>
        <taxon>Fungi</taxon>
        <taxon>Dikarya</taxon>
        <taxon>Basidiomycota</taxon>
        <taxon>Ustilaginomycotina</taxon>
        <taxon>Exobasidiomycetes</taxon>
        <taxon>Entylomatales</taxon>
        <taxon>Entylomatales incertae sedis</taxon>
        <taxon>Tilletiopsis</taxon>
    </lineage>
</organism>
<sequence length="380" mass="41382">MARKKQKLSETSDATSATASSSTQQSRPATTSASAASSSQQEAAPPATQPAGERSAVGIESLPNELLGIIFEQVSDMDLVSLSCASPDLHRGLLHEDGSVWISRASVAPADACAALQRDILLANATEKQQCLLVGGRACRYCRKRLAGTSTSRKRPGLQTCALCARRHGWDGPDRLPKGLATIEEAMAHFDLTSEQVDSVPVHQFVTQWSEDGPKSHIVDQRGRRRELQAEEVDMFVLDRPADGSSAIQTFRRVEDLSNVWYRSLAARHDQESKKQLAAVFRARRTSLTNAGLSLSTVRDDPVAQAFIRGEWFCLQPAGIDDEAAVIAELVIRREQSRLGVPLPSMVMQRRGTGLHSQAASMALETTSDEESSDEDDSDW</sequence>
<accession>A0A316Z5A5</accession>
<feature type="region of interest" description="Disordered" evidence="1">
    <location>
        <begin position="1"/>
        <end position="54"/>
    </location>
</feature>
<feature type="region of interest" description="Disordered" evidence="1">
    <location>
        <begin position="352"/>
        <end position="380"/>
    </location>
</feature>
<dbReference type="GeneID" id="37272317"/>
<reference evidence="3 4" key="1">
    <citation type="journal article" date="2018" name="Mol. Biol. Evol.">
        <title>Broad Genomic Sampling Reveals a Smut Pathogenic Ancestry of the Fungal Clade Ustilaginomycotina.</title>
        <authorList>
            <person name="Kijpornyongpan T."/>
            <person name="Mondo S.J."/>
            <person name="Barry K."/>
            <person name="Sandor L."/>
            <person name="Lee J."/>
            <person name="Lipzen A."/>
            <person name="Pangilinan J."/>
            <person name="LaButti K."/>
            <person name="Hainaut M."/>
            <person name="Henrissat B."/>
            <person name="Grigoriev I.V."/>
            <person name="Spatafora J.W."/>
            <person name="Aime M.C."/>
        </authorList>
    </citation>
    <scope>NUCLEOTIDE SEQUENCE [LARGE SCALE GENOMIC DNA]</scope>
    <source>
        <strain evidence="3 4">MCA 4186</strain>
    </source>
</reference>
<feature type="compositionally biased region" description="Acidic residues" evidence="1">
    <location>
        <begin position="367"/>
        <end position="380"/>
    </location>
</feature>
<name>A0A316Z5A5_9BASI</name>
<evidence type="ECO:0000256" key="1">
    <source>
        <dbReference type="SAM" id="MobiDB-lite"/>
    </source>
</evidence>
<dbReference type="PROSITE" id="PS50181">
    <property type="entry name" value="FBOX"/>
    <property type="match status" value="1"/>
</dbReference>